<keyword evidence="6 7" id="KW-0961">Cell wall biogenesis/degradation</keyword>
<comment type="similarity">
    <text evidence="2">Belongs to the YkuD family.</text>
</comment>
<evidence type="ECO:0000256" key="2">
    <source>
        <dbReference type="ARBA" id="ARBA00005992"/>
    </source>
</evidence>
<keyword evidence="3" id="KW-0808">Transferase</keyword>
<evidence type="ECO:0000256" key="3">
    <source>
        <dbReference type="ARBA" id="ARBA00022679"/>
    </source>
</evidence>
<comment type="pathway">
    <text evidence="1 7">Cell wall biogenesis; peptidoglycan biosynthesis.</text>
</comment>
<dbReference type="AlphaFoldDB" id="C6Y1B7"/>
<feature type="active site" description="Proton donor/acceptor" evidence="7">
    <location>
        <position position="373"/>
    </location>
</feature>
<dbReference type="InterPro" id="IPR038063">
    <property type="entry name" value="Transpep_catalytic_dom"/>
</dbReference>
<evidence type="ECO:0000256" key="1">
    <source>
        <dbReference type="ARBA" id="ARBA00004752"/>
    </source>
</evidence>
<dbReference type="PANTHER" id="PTHR41533:SF2">
    <property type="entry name" value="BLR7131 PROTEIN"/>
    <property type="match status" value="1"/>
</dbReference>
<dbReference type="Pfam" id="PF03734">
    <property type="entry name" value="YkuD"/>
    <property type="match status" value="1"/>
</dbReference>
<dbReference type="CDD" id="cd16913">
    <property type="entry name" value="YkuD_like"/>
    <property type="match status" value="1"/>
</dbReference>
<dbReference type="Gene3D" id="2.40.440.10">
    <property type="entry name" value="L,D-transpeptidase catalytic domain-like"/>
    <property type="match status" value="1"/>
</dbReference>
<dbReference type="InterPro" id="IPR005490">
    <property type="entry name" value="LD_TPept_cat_dom"/>
</dbReference>
<evidence type="ECO:0000256" key="4">
    <source>
        <dbReference type="ARBA" id="ARBA00022960"/>
    </source>
</evidence>
<sequence>MLLGISILLSCTVKRAVVNPPVSNQSSDPAPQKFAIKPDFPDFELEFKKILEQHSADLSYPEVIEAFYQLHKLQPVLVRRFMAEGQLDTLLSRLEESAEHGLDPELFFTAGLKKMKNRLSNKKAGNVLSKYRDTVELELNVASSLLKYSNALQFGLTDPLKIYKEYFAETARPDSTFMMQVLEHKELKGYLDSIQPKSGQYLALQAALKAQVQAQEKTISQTGELLKLNLERLRWKNRPPGLKYVRVNIADFSLDVIDKGKLVLRMKVCVGEAARQTPQLSSMIYSVQVNPVWNIPESIARNEIIKYASRDKYYLANNSINVFKNGKRVWDLEAIDWGKAEPGSYSFKQRPGMKNSLGKIKFLFKNESSVYLHDTPVKSAFNQKNRAISHGCVRVEKPLELAFVLFGKGPKYDQVKNAMQSGYPREKYIGLPTAIPISIAYYTALADQQGKVIFNKDIYGLDDMLAEELKK</sequence>
<dbReference type="HOGENOM" id="CLU_020360_3_1_10"/>
<reference evidence="9 10" key="1">
    <citation type="journal article" date="2009" name="Stand. Genomic Sci.">
        <title>Complete genome sequence of Pedobacter heparinus type strain (HIM 762-3).</title>
        <authorList>
            <person name="Han C."/>
            <person name="Spring S."/>
            <person name="Lapidus A."/>
            <person name="Del Rio T.G."/>
            <person name="Tice H."/>
            <person name="Copeland A."/>
            <person name="Cheng J.F."/>
            <person name="Lucas S."/>
            <person name="Chen F."/>
            <person name="Nolan M."/>
            <person name="Bruce D."/>
            <person name="Goodwin L."/>
            <person name="Pitluck S."/>
            <person name="Ivanova N."/>
            <person name="Mavromatis K."/>
            <person name="Mikhailova N."/>
            <person name="Pati A."/>
            <person name="Chen A."/>
            <person name="Palaniappan K."/>
            <person name="Land M."/>
            <person name="Hauser L."/>
            <person name="Chang Y.J."/>
            <person name="Jeffries C.C."/>
            <person name="Saunders E."/>
            <person name="Chertkov O."/>
            <person name="Brettin T."/>
            <person name="Goker M."/>
            <person name="Rohde M."/>
            <person name="Bristow J."/>
            <person name="Eisen J.A."/>
            <person name="Markowitz V."/>
            <person name="Hugenholtz P."/>
            <person name="Kyrpides N.C."/>
            <person name="Klenk H.P."/>
            <person name="Detter J.C."/>
        </authorList>
    </citation>
    <scope>NUCLEOTIDE SEQUENCE [LARGE SCALE GENOMIC DNA]</scope>
    <source>
        <strain evidence="10">ATCC 13125 / DSM 2366 / CIP 104194 / JCM 7457 / NBRC 12017 / NCIMB 9290 / NRRL B-14731 / HIM 762-3</strain>
    </source>
</reference>
<dbReference type="EMBL" id="CP001681">
    <property type="protein sequence ID" value="ACU02893.1"/>
    <property type="molecule type" value="Genomic_DNA"/>
</dbReference>
<gene>
    <name evidence="9" type="ordered locus">Phep_0671</name>
</gene>
<dbReference type="GO" id="GO:0004180">
    <property type="term" value="F:carboxypeptidase activity"/>
    <property type="evidence" value="ECO:0007669"/>
    <property type="project" value="UniProtKB-ARBA"/>
</dbReference>
<evidence type="ECO:0000256" key="7">
    <source>
        <dbReference type="PROSITE-ProRule" id="PRU01373"/>
    </source>
</evidence>
<dbReference type="InterPro" id="IPR052905">
    <property type="entry name" value="LD-transpeptidase_YkuD-like"/>
</dbReference>
<dbReference type="PROSITE" id="PS52029">
    <property type="entry name" value="LD_TPASE"/>
    <property type="match status" value="1"/>
</dbReference>
<dbReference type="KEGG" id="phe:Phep_0671"/>
<protein>
    <submittedName>
        <fullName evidence="9">ErfK/YbiS/YcfS/YnhG family protein</fullName>
    </submittedName>
</protein>
<evidence type="ECO:0000256" key="5">
    <source>
        <dbReference type="ARBA" id="ARBA00022984"/>
    </source>
</evidence>
<keyword evidence="5 7" id="KW-0573">Peptidoglycan synthesis</keyword>
<feature type="domain" description="L,D-TPase catalytic" evidence="8">
    <location>
        <begin position="243"/>
        <end position="415"/>
    </location>
</feature>
<organism evidence="9 10">
    <name type="scientific">Pedobacter heparinus (strain ATCC 13125 / DSM 2366 / CIP 104194 / JCM 7457 / NBRC 12017 / NCIMB 9290 / NRRL B-14731 / HIM 762-3)</name>
    <dbReference type="NCBI Taxonomy" id="485917"/>
    <lineage>
        <taxon>Bacteria</taxon>
        <taxon>Pseudomonadati</taxon>
        <taxon>Bacteroidota</taxon>
        <taxon>Sphingobacteriia</taxon>
        <taxon>Sphingobacteriales</taxon>
        <taxon>Sphingobacteriaceae</taxon>
        <taxon>Pedobacter</taxon>
    </lineage>
</organism>
<dbReference type="Pfam" id="PF20142">
    <property type="entry name" value="Scaffold"/>
    <property type="match status" value="1"/>
</dbReference>
<dbReference type="GO" id="GO:0008360">
    <property type="term" value="P:regulation of cell shape"/>
    <property type="evidence" value="ECO:0007669"/>
    <property type="project" value="UniProtKB-UniRule"/>
</dbReference>
<evidence type="ECO:0000259" key="8">
    <source>
        <dbReference type="PROSITE" id="PS52029"/>
    </source>
</evidence>
<keyword evidence="10" id="KW-1185">Reference proteome</keyword>
<evidence type="ECO:0000313" key="9">
    <source>
        <dbReference type="EMBL" id="ACU02893.1"/>
    </source>
</evidence>
<dbReference type="PANTHER" id="PTHR41533">
    <property type="entry name" value="L,D-TRANSPEPTIDASE HI_1667-RELATED"/>
    <property type="match status" value="1"/>
</dbReference>
<dbReference type="Proteomes" id="UP000000852">
    <property type="component" value="Chromosome"/>
</dbReference>
<dbReference type="eggNOG" id="COG2989">
    <property type="taxonomic scope" value="Bacteria"/>
</dbReference>
<dbReference type="UniPathway" id="UPA00219"/>
<dbReference type="GO" id="GO:0071555">
    <property type="term" value="P:cell wall organization"/>
    <property type="evidence" value="ECO:0007669"/>
    <property type="project" value="UniProtKB-UniRule"/>
</dbReference>
<dbReference type="GO" id="GO:0009252">
    <property type="term" value="P:peptidoglycan biosynthetic process"/>
    <property type="evidence" value="ECO:0007669"/>
    <property type="project" value="UniProtKB-UniPathway"/>
</dbReference>
<dbReference type="InterPro" id="IPR045380">
    <property type="entry name" value="LD_TPept_scaffold_dom"/>
</dbReference>
<feature type="active site" description="Nucleophile" evidence="7">
    <location>
        <position position="392"/>
    </location>
</feature>
<dbReference type="GO" id="GO:0016740">
    <property type="term" value="F:transferase activity"/>
    <property type="evidence" value="ECO:0007669"/>
    <property type="project" value="UniProtKB-KW"/>
</dbReference>
<dbReference type="SUPFAM" id="SSF141523">
    <property type="entry name" value="L,D-transpeptidase catalytic domain-like"/>
    <property type="match status" value="1"/>
</dbReference>
<name>C6Y1B7_PEDHD</name>
<accession>C6Y1B7</accession>
<evidence type="ECO:0000313" key="10">
    <source>
        <dbReference type="Proteomes" id="UP000000852"/>
    </source>
</evidence>
<evidence type="ECO:0000256" key="6">
    <source>
        <dbReference type="ARBA" id="ARBA00023316"/>
    </source>
</evidence>
<dbReference type="STRING" id="485917.Phep_0671"/>
<proteinExistence type="inferred from homology"/>
<keyword evidence="4 7" id="KW-0133">Cell shape</keyword>